<reference evidence="4 5" key="1">
    <citation type="submission" date="2017-01" db="EMBL/GenBank/DDBJ databases">
        <authorList>
            <person name="Mah S.A."/>
            <person name="Swanson W.J."/>
            <person name="Moy G.W."/>
            <person name="Vacquier V.D."/>
        </authorList>
    </citation>
    <scope>NUCLEOTIDE SEQUENCE [LARGE SCALE GENOMIC DNA]</scope>
    <source>
        <strain evidence="4 5">NIO-1016</strain>
    </source>
</reference>
<dbReference type="OrthoDB" id="9806565at2"/>
<evidence type="ECO:0000313" key="5">
    <source>
        <dbReference type="Proteomes" id="UP000186385"/>
    </source>
</evidence>
<dbReference type="EMBL" id="MWSK01000004">
    <property type="protein sequence ID" value="OXS78071.1"/>
    <property type="molecule type" value="Genomic_DNA"/>
</dbReference>
<dbReference type="RefSeq" id="WP_045851343.1">
    <property type="nucleotide sequence ID" value="NZ_FTLX01000004.1"/>
</dbReference>
<accession>A0A1N6WZE1</accession>
<keyword evidence="1" id="KW-0560">Oxidoreductase</keyword>
<organism evidence="4 5">
    <name type="scientific">Domibacillus enclensis</name>
    <dbReference type="NCBI Taxonomy" id="1017273"/>
    <lineage>
        <taxon>Bacteria</taxon>
        <taxon>Bacillati</taxon>
        <taxon>Bacillota</taxon>
        <taxon>Bacilli</taxon>
        <taxon>Bacillales</taxon>
        <taxon>Bacillaceae</taxon>
        <taxon>Domibacillus</taxon>
    </lineage>
</organism>
<evidence type="ECO:0000313" key="4">
    <source>
        <dbReference type="EMBL" id="SIQ95428.1"/>
    </source>
</evidence>
<evidence type="ECO:0000259" key="2">
    <source>
        <dbReference type="Pfam" id="PF01494"/>
    </source>
</evidence>
<feature type="domain" description="FAD-binding" evidence="2">
    <location>
        <begin position="19"/>
        <end position="177"/>
    </location>
</feature>
<reference evidence="3" key="3">
    <citation type="submission" date="2017-03" db="EMBL/GenBank/DDBJ databases">
        <authorList>
            <person name="Dastager S.G."/>
            <person name="Neurgaonkar P.S."/>
            <person name="Dharne M.S."/>
        </authorList>
    </citation>
    <scope>NUCLEOTIDE SEQUENCE</scope>
    <source>
        <strain evidence="3">DSM 25145</strain>
    </source>
</reference>
<evidence type="ECO:0000256" key="1">
    <source>
        <dbReference type="ARBA" id="ARBA00023002"/>
    </source>
</evidence>
<dbReference type="GO" id="GO:0071949">
    <property type="term" value="F:FAD binding"/>
    <property type="evidence" value="ECO:0007669"/>
    <property type="project" value="InterPro"/>
</dbReference>
<dbReference type="SUPFAM" id="SSF51905">
    <property type="entry name" value="FAD/NAD(P)-binding domain"/>
    <property type="match status" value="1"/>
</dbReference>
<dbReference type="STRING" id="1017273.SAMN05443094_104322"/>
<dbReference type="InterPro" id="IPR036188">
    <property type="entry name" value="FAD/NAD-bd_sf"/>
</dbReference>
<name>A0A1N6WZE1_9BACI</name>
<dbReference type="PRINTS" id="PR00420">
    <property type="entry name" value="RNGMNOXGNASE"/>
</dbReference>
<dbReference type="Proteomes" id="UP000215545">
    <property type="component" value="Unassembled WGS sequence"/>
</dbReference>
<keyword evidence="6" id="KW-1185">Reference proteome</keyword>
<dbReference type="InterPro" id="IPR002938">
    <property type="entry name" value="FAD-bd"/>
</dbReference>
<reference evidence="6" key="2">
    <citation type="submission" date="2017-03" db="EMBL/GenBank/DDBJ databases">
        <title>Bacillus sp. V-88(T) DSM27956, whole genome shotgun sequencing project.</title>
        <authorList>
            <person name="Dastager S.G."/>
            <person name="Neurgaonkar P.S."/>
            <person name="Dharne M.S."/>
        </authorList>
    </citation>
    <scope>NUCLEOTIDE SEQUENCE [LARGE SCALE GENOMIC DNA]</scope>
    <source>
        <strain evidence="6">DSM 25145</strain>
    </source>
</reference>
<dbReference type="GO" id="GO:0016491">
    <property type="term" value="F:oxidoreductase activity"/>
    <property type="evidence" value="ECO:0007669"/>
    <property type="project" value="UniProtKB-KW"/>
</dbReference>
<dbReference type="AlphaFoldDB" id="A0A1N6WZE1"/>
<dbReference type="InterPro" id="IPR050631">
    <property type="entry name" value="PheA/TfdB_FAD_monoxygenase"/>
</dbReference>
<sequence>MEMDITAINDQQAGAVTLETDVCIAGDGPAGMIMGLFLAKQGMDVIVLERSTNFHQSIQQKQNESSFSQLLYELQLLDNVDRHIKPAMRELLLFLEEEKVHQLLMKPLYKQDGQMNRMVLLALYRQAEQFPHLKLIKGASVKAVLYDEEHIAGIFAETIRQERYFIHSKMTIGTDGEPQEQIDSAALSYAAPWMTEGAGEAVSEAI</sequence>
<evidence type="ECO:0000313" key="6">
    <source>
        <dbReference type="Proteomes" id="UP000215545"/>
    </source>
</evidence>
<dbReference type="Proteomes" id="UP000186385">
    <property type="component" value="Unassembled WGS sequence"/>
</dbReference>
<dbReference type="PANTHER" id="PTHR43476">
    <property type="entry name" value="3-(3-HYDROXY-PHENYL)PROPIONATE/3-HYDROXYCINNAMIC ACID HYDROXYLASE"/>
    <property type="match status" value="1"/>
</dbReference>
<protein>
    <submittedName>
        <fullName evidence="4">FAD binding domain-containing protein</fullName>
    </submittedName>
</protein>
<dbReference type="PANTHER" id="PTHR43476:SF5">
    <property type="entry name" value="FAD-DEPENDENT MONOOXYGENASE"/>
    <property type="match status" value="1"/>
</dbReference>
<dbReference type="Gene3D" id="3.50.50.60">
    <property type="entry name" value="FAD/NAD(P)-binding domain"/>
    <property type="match status" value="1"/>
</dbReference>
<dbReference type="EMBL" id="FTLX01000004">
    <property type="protein sequence ID" value="SIQ95428.1"/>
    <property type="molecule type" value="Genomic_DNA"/>
</dbReference>
<dbReference type="Pfam" id="PF01494">
    <property type="entry name" value="FAD_binding_3"/>
    <property type="match status" value="1"/>
</dbReference>
<gene>
    <name evidence="3" type="ORF">B1B05_10770</name>
    <name evidence="4" type="ORF">SAMN05443094_104322</name>
</gene>
<proteinExistence type="predicted"/>
<evidence type="ECO:0000313" key="3">
    <source>
        <dbReference type="EMBL" id="OXS78071.1"/>
    </source>
</evidence>